<proteinExistence type="predicted"/>
<protein>
    <submittedName>
        <fullName evidence="1">Uncharacterized protein</fullName>
    </submittedName>
</protein>
<name>E3SQ71_9CAUD</name>
<dbReference type="RefSeq" id="YP_004323939.1">
    <property type="nucleotide sequence ID" value="NC_015286.1"/>
</dbReference>
<evidence type="ECO:0000313" key="2">
    <source>
        <dbReference type="Proteomes" id="UP000006535"/>
    </source>
</evidence>
<dbReference type="Proteomes" id="UP000006535">
    <property type="component" value="Segment"/>
</dbReference>
<dbReference type="KEGG" id="vg:10328463"/>
<dbReference type="EMBL" id="GU071106">
    <property type="protein sequence ID" value="ADO99451.1"/>
    <property type="molecule type" value="Genomic_DNA"/>
</dbReference>
<organism evidence="1 2">
    <name type="scientific">Synechococcus phage Syn19</name>
    <dbReference type="NCBI Taxonomy" id="445684"/>
    <lineage>
        <taxon>Viruses</taxon>
        <taxon>Duplodnaviria</taxon>
        <taxon>Heunggongvirae</taxon>
        <taxon>Uroviricota</taxon>
        <taxon>Caudoviricetes</taxon>
        <taxon>Pantevenvirales</taxon>
        <taxon>Kyanoviridae</taxon>
        <taxon>Pontusvirus</taxon>
        <taxon>Pontusvirus syn19</taxon>
    </lineage>
</organism>
<dbReference type="OrthoDB" id="38115at10239"/>
<dbReference type="GeneID" id="10328463"/>
<accession>E3SQ71</accession>
<reference evidence="1 2" key="1">
    <citation type="journal article" date="2010" name="Environ. Microbiol.">
        <title>Genomic analysis of oceanic cyanobacterial myoviruses compared with T4-like myoviruses from diverse hosts and environments.</title>
        <authorList>
            <person name="Sullivan M.B."/>
            <person name="Huang K.H."/>
            <person name="Ignacio-Espinoza J.C."/>
            <person name="Berlin A.M."/>
            <person name="Kelly L."/>
            <person name="Weigele P.R."/>
            <person name="DeFrancesco A.S."/>
            <person name="Kern S.E."/>
            <person name="Thompson L.R."/>
            <person name="Young S."/>
            <person name="Yandava C."/>
            <person name="Fu R."/>
            <person name="Krastins B."/>
            <person name="Chase M."/>
            <person name="Sarracino D."/>
            <person name="Osburne M.S."/>
            <person name="Henn M.R."/>
            <person name="Chisholm S.W."/>
        </authorList>
    </citation>
    <scope>NUCLEOTIDE SEQUENCE [LARGE SCALE GENOMIC DNA]</scope>
    <source>
        <strain evidence="1">Syn19</strain>
    </source>
</reference>
<gene>
    <name evidence="1" type="ORF">Syn19_106</name>
</gene>
<keyword evidence="2" id="KW-1185">Reference proteome</keyword>
<evidence type="ECO:0000313" key="1">
    <source>
        <dbReference type="EMBL" id="ADO99451.1"/>
    </source>
</evidence>
<sequence>MTKKFFPDFSQQDYDKIIECVEHRQGHYMVGDAVYNELGALASELKHRRQSARPFAC</sequence>